<keyword evidence="2" id="KW-1185">Reference proteome</keyword>
<accession>A0A1R1PPR3</accession>
<dbReference type="EMBL" id="LSSK01000558">
    <property type="protein sequence ID" value="OMH82940.1"/>
    <property type="molecule type" value="Genomic_DNA"/>
</dbReference>
<gene>
    <name evidence="1" type="ORF">AX774_g3565</name>
</gene>
<dbReference type="Proteomes" id="UP000188320">
    <property type="component" value="Unassembled WGS sequence"/>
</dbReference>
<dbReference type="OrthoDB" id="10267344at2759"/>
<comment type="caution">
    <text evidence="1">The sequence shown here is derived from an EMBL/GenBank/DDBJ whole genome shotgun (WGS) entry which is preliminary data.</text>
</comment>
<evidence type="ECO:0000313" key="2">
    <source>
        <dbReference type="Proteomes" id="UP000188320"/>
    </source>
</evidence>
<reference evidence="2" key="1">
    <citation type="submission" date="2017-01" db="EMBL/GenBank/DDBJ databases">
        <authorList>
            <person name="Wang Y."/>
            <person name="White M."/>
            <person name="Kvist S."/>
            <person name="Moncalvo J.-M."/>
        </authorList>
    </citation>
    <scope>NUCLEOTIDE SEQUENCE [LARGE SCALE GENOMIC DNA]</scope>
    <source>
        <strain evidence="2">COL-18-3</strain>
    </source>
</reference>
<protein>
    <recommendedName>
        <fullName evidence="3">Retrovirus-related Pol polyprotein from transposon</fullName>
    </recommendedName>
</protein>
<name>A0A1R1PPR3_ZANCU</name>
<organism evidence="1 2">
    <name type="scientific">Zancudomyces culisetae</name>
    <name type="common">Gut fungus</name>
    <name type="synonym">Smittium culisetae</name>
    <dbReference type="NCBI Taxonomy" id="1213189"/>
    <lineage>
        <taxon>Eukaryota</taxon>
        <taxon>Fungi</taxon>
        <taxon>Fungi incertae sedis</taxon>
        <taxon>Zoopagomycota</taxon>
        <taxon>Kickxellomycotina</taxon>
        <taxon>Harpellomycetes</taxon>
        <taxon>Harpellales</taxon>
        <taxon>Legeriomycetaceae</taxon>
        <taxon>Zancudomyces</taxon>
    </lineage>
</organism>
<sequence length="173" mass="20106">MRNRTTSYSPAELLYGVRLLTPTIWNPPAEPSDIELAIKERIEFIKTDIPEMRSAGYANSIASKEKEKETYDKGVREMYFKEGDIVLKLTEQPQPKLEQIWEGPYHVQRRLRLGAYVIADSEGNRDIVNGDMLKLYSQKQYMLPEVSNTLRSKLQRFRDTRPASPIWRRGSVV</sequence>
<evidence type="ECO:0000313" key="1">
    <source>
        <dbReference type="EMBL" id="OMH82940.1"/>
    </source>
</evidence>
<dbReference type="AlphaFoldDB" id="A0A1R1PPR3"/>
<proteinExistence type="predicted"/>
<evidence type="ECO:0008006" key="3">
    <source>
        <dbReference type="Google" id="ProtNLM"/>
    </source>
</evidence>